<name>A0ABZ2GZM7_9CAUD</name>
<keyword evidence="2" id="KW-1185">Reference proteome</keyword>
<protein>
    <submittedName>
        <fullName evidence="1">Baseplate protein</fullName>
    </submittedName>
</protein>
<organism evidence="1 2">
    <name type="scientific">Xanthomonas phage SB4</name>
    <dbReference type="NCBI Taxonomy" id="3117473"/>
    <lineage>
        <taxon>Viruses</taxon>
        <taxon>Duplodnaviria</taxon>
        <taxon>Heunggongvirae</taxon>
        <taxon>Uroviricota</taxon>
        <taxon>Caudoviricetes</taxon>
        <taxon>Autographivirales</taxon>
        <taxon>Autonotataviridae</taxon>
        <taxon>Gujervirinae</taxon>
        <taxon>Ceskevirus</taxon>
        <taxon>Ceskevirus SB4</taxon>
    </lineage>
</organism>
<dbReference type="EMBL" id="PP079415">
    <property type="protein sequence ID" value="WWO60317.1"/>
    <property type="molecule type" value="Genomic_DNA"/>
</dbReference>
<accession>A0ABZ2GZM7</accession>
<sequence length="320" mass="34715">MSSTKIGLSGMFQVEVVRSCGKREVVLPWQKNLITDWGMDHMAGKHYQTNSSEFTNYVHVGTGSAVPAFADVKLQSWLGSASLINAVTVPPIPTDPEPFVGYRKVGTFARGAVVGNITELGVSTGQGKDSTLATRALFRDAEGQPVTIVVSSDEQLIITYEMRIYISKTPVVTTVTDPTTGVEYTIKALASNVAGAVYPGYLFSGTMGSSQNGINDVTSYAYHGPNAALGPINNQPLGTMVYGGCDYKTVVSSDGSWSTTTTITVRLGSFNDLDIKCFKVTESSPLYWAPIPWQFEFTPTWRKTADQTVQFDVRMEIARK</sequence>
<reference evidence="1 2" key="1">
    <citation type="submission" date="2024-01" db="EMBL/GenBank/DDBJ databases">
        <title>Novel lytic viruses for Xanthomonas sp. and Stenotrophomonas maltophilia.</title>
        <authorList>
            <person name="Petrzik K."/>
            <person name="Brazdova S."/>
            <person name="Sovova L."/>
            <person name="Neoralova M."/>
        </authorList>
    </citation>
    <scope>NUCLEOTIDE SEQUENCE [LARGE SCALE GENOMIC DNA]</scope>
</reference>
<dbReference type="Proteomes" id="UP001384053">
    <property type="component" value="Segment"/>
</dbReference>
<evidence type="ECO:0000313" key="2">
    <source>
        <dbReference type="Proteomes" id="UP001384053"/>
    </source>
</evidence>
<proteinExistence type="predicted"/>
<evidence type="ECO:0000313" key="1">
    <source>
        <dbReference type="EMBL" id="WWO60317.1"/>
    </source>
</evidence>